<protein>
    <recommendedName>
        <fullName evidence="2">beta-galactosidase</fullName>
        <ecNumber evidence="2">3.2.1.23</ecNumber>
    </recommendedName>
</protein>
<evidence type="ECO:0000313" key="7">
    <source>
        <dbReference type="EMBL" id="KAL0259269.1"/>
    </source>
</evidence>
<dbReference type="Pfam" id="PF00703">
    <property type="entry name" value="Glyco_hydro_2"/>
    <property type="match status" value="1"/>
</dbReference>
<name>A0ABR3CIH8_9PEZI</name>
<organism evidence="7 8">
    <name type="scientific">Diplodia seriata</name>
    <dbReference type="NCBI Taxonomy" id="420778"/>
    <lineage>
        <taxon>Eukaryota</taxon>
        <taxon>Fungi</taxon>
        <taxon>Dikarya</taxon>
        <taxon>Ascomycota</taxon>
        <taxon>Pezizomycotina</taxon>
        <taxon>Dothideomycetes</taxon>
        <taxon>Dothideomycetes incertae sedis</taxon>
        <taxon>Botryosphaeriales</taxon>
        <taxon>Botryosphaeriaceae</taxon>
        <taxon>Diplodia</taxon>
    </lineage>
</organism>
<dbReference type="GeneID" id="92010859"/>
<feature type="domain" description="Glycoside hydrolase family 2 immunoglobulin-like beta-sandwich" evidence="5">
    <location>
        <begin position="28"/>
        <end position="126"/>
    </location>
</feature>
<dbReference type="Proteomes" id="UP001430584">
    <property type="component" value="Unassembled WGS sequence"/>
</dbReference>
<evidence type="ECO:0000259" key="6">
    <source>
        <dbReference type="Pfam" id="PF02836"/>
    </source>
</evidence>
<dbReference type="PANTHER" id="PTHR46323:SF2">
    <property type="entry name" value="BETA-GALACTOSIDASE"/>
    <property type="match status" value="1"/>
</dbReference>
<dbReference type="InterPro" id="IPR036156">
    <property type="entry name" value="Beta-gal/glucu_dom_sf"/>
</dbReference>
<dbReference type="Gene3D" id="2.60.40.10">
    <property type="entry name" value="Immunoglobulins"/>
    <property type="match status" value="1"/>
</dbReference>
<evidence type="ECO:0000256" key="2">
    <source>
        <dbReference type="ARBA" id="ARBA00012756"/>
    </source>
</evidence>
<dbReference type="InterPro" id="IPR006103">
    <property type="entry name" value="Glyco_hydro_2_cat"/>
</dbReference>
<dbReference type="SUPFAM" id="SSF49303">
    <property type="entry name" value="beta-Galactosidase/glucuronidase domain"/>
    <property type="match status" value="1"/>
</dbReference>
<feature type="domain" description="Glycoside hydrolase family 2 catalytic" evidence="6">
    <location>
        <begin position="129"/>
        <end position="178"/>
    </location>
</feature>
<proteinExistence type="predicted"/>
<evidence type="ECO:0000256" key="3">
    <source>
        <dbReference type="ARBA" id="ARBA00022801"/>
    </source>
</evidence>
<evidence type="ECO:0000259" key="5">
    <source>
        <dbReference type="Pfam" id="PF00703"/>
    </source>
</evidence>
<comment type="caution">
    <text evidence="7">The sequence shown here is derived from an EMBL/GenBank/DDBJ whole genome shotgun (WGS) entry which is preliminary data.</text>
</comment>
<dbReference type="InterPro" id="IPR013783">
    <property type="entry name" value="Ig-like_fold"/>
</dbReference>
<dbReference type="EMBL" id="JAJVCZ030000006">
    <property type="protein sequence ID" value="KAL0259269.1"/>
    <property type="molecule type" value="Genomic_DNA"/>
</dbReference>
<dbReference type="Gene3D" id="3.20.20.80">
    <property type="entry name" value="Glycosidases"/>
    <property type="match status" value="1"/>
</dbReference>
<keyword evidence="8" id="KW-1185">Reference proteome</keyword>
<accession>A0ABR3CIH8</accession>
<evidence type="ECO:0000256" key="4">
    <source>
        <dbReference type="ARBA" id="ARBA00023295"/>
    </source>
</evidence>
<gene>
    <name evidence="7" type="ORF">SLS55_006774</name>
</gene>
<evidence type="ECO:0000256" key="1">
    <source>
        <dbReference type="ARBA" id="ARBA00001412"/>
    </source>
</evidence>
<reference evidence="7 8" key="1">
    <citation type="submission" date="2024-02" db="EMBL/GenBank/DDBJ databases">
        <title>De novo assembly and annotation of 12 fungi associated with fruit tree decline syndrome in Ontario, Canada.</title>
        <authorList>
            <person name="Sulman M."/>
            <person name="Ellouze W."/>
            <person name="Ilyukhin E."/>
        </authorList>
    </citation>
    <scope>NUCLEOTIDE SEQUENCE [LARGE SCALE GENOMIC DNA]</scope>
    <source>
        <strain evidence="7 8">FDS-637</strain>
    </source>
</reference>
<dbReference type="PANTHER" id="PTHR46323">
    <property type="entry name" value="BETA-GALACTOSIDASE"/>
    <property type="match status" value="1"/>
</dbReference>
<dbReference type="InterPro" id="IPR017853">
    <property type="entry name" value="GH"/>
</dbReference>
<sequence length="187" mass="20456">MPSNGRPDQWGLSGIFRDVNLLAFPKSHIQDFYAQTLLDDSYNNATLRVDVTVHGTGTLDLRLYSGDKTTLVLASTTAIPTASTTPIRLDLALASPRKWTAEDPYLYHLALTLNAQQTVPHRIGVRSAAIQAGLFTVNGAHVPFRGVNRHEHHAPRGRAVGASLLLHDLQLMKTHNVNFDPHAAPAE</sequence>
<comment type="catalytic activity">
    <reaction evidence="1">
        <text>Hydrolysis of terminal non-reducing beta-D-galactose residues in beta-D-galactosides.</text>
        <dbReference type="EC" id="3.2.1.23"/>
    </reaction>
</comment>
<dbReference type="Pfam" id="PF02836">
    <property type="entry name" value="Glyco_hydro_2_C"/>
    <property type="match status" value="1"/>
</dbReference>
<dbReference type="EC" id="3.2.1.23" evidence="2"/>
<keyword evidence="3" id="KW-0378">Hydrolase</keyword>
<dbReference type="InterPro" id="IPR006102">
    <property type="entry name" value="Ig-like_GH2"/>
</dbReference>
<dbReference type="RefSeq" id="XP_066632298.1">
    <property type="nucleotide sequence ID" value="XM_066778203.1"/>
</dbReference>
<evidence type="ECO:0000313" key="8">
    <source>
        <dbReference type="Proteomes" id="UP001430584"/>
    </source>
</evidence>
<keyword evidence="4" id="KW-0326">Glycosidase</keyword>
<dbReference type="SUPFAM" id="SSF51445">
    <property type="entry name" value="(Trans)glycosidases"/>
    <property type="match status" value="1"/>
</dbReference>
<dbReference type="InterPro" id="IPR050347">
    <property type="entry name" value="Bact_Beta-galactosidase"/>
</dbReference>